<evidence type="ECO:0000256" key="1">
    <source>
        <dbReference type="ARBA" id="ARBA00022950"/>
    </source>
</evidence>
<dbReference type="InterPro" id="IPR006427">
    <property type="entry name" value="Portal_HK97"/>
</dbReference>
<feature type="region of interest" description="Disordered" evidence="4">
    <location>
        <begin position="379"/>
        <end position="398"/>
    </location>
</feature>
<keyword evidence="2" id="KW-1160">Virus entry into host cell</keyword>
<evidence type="ECO:0000256" key="2">
    <source>
        <dbReference type="ARBA" id="ARBA00023009"/>
    </source>
</evidence>
<dbReference type="Gene3D" id="3.40.140.120">
    <property type="match status" value="1"/>
</dbReference>
<protein>
    <submittedName>
        <fullName evidence="5">COG4695 Phage-related protein</fullName>
    </submittedName>
</protein>
<keyword evidence="1" id="KW-0118">Viral capsid assembly</keyword>
<sequence>MSLWRKSESRALPTNLDPYQVTSRPYYNNWSGEMVTELTAFASSALMAATTLLADSVATMPLELTRQRAGRTERLPTPSVLIKPNSTQTMFEFVHQTMMSLVLHGNAYIYAPRSTGGLPAEMRNIHPSQIKKMVYADDGSIIYTVGRDEITSADIRAVHWILLPNQMVGLSPLEAMRNTIGMGIAMDRFLAQFYGEGATPSSVLETDTTITPEQASILRDTWEDSHVRRRRPAVLTGGLKWRSITTSAADMQMLEHREAIIRDIARVYRIPAHLINGQGGDSQTYQNIESAGTNFVRYSLLPFMRRLEDAISEMLPVTQRVRFNADEFQRADLITRVRAQQVQIMSGTLSPNEARQQENREPYEGGDQFVMALAGAPIAGVEGGTTPTLGTDEQAPTA</sequence>
<reference evidence="5" key="1">
    <citation type="submission" date="2020-05" db="EMBL/GenBank/DDBJ databases">
        <authorList>
            <person name="Chiriac C."/>
            <person name="Salcher M."/>
            <person name="Ghai R."/>
            <person name="Kavagutti S V."/>
        </authorList>
    </citation>
    <scope>NUCLEOTIDE SEQUENCE</scope>
</reference>
<dbReference type="NCBIfam" id="TIGR01537">
    <property type="entry name" value="portal_HK97"/>
    <property type="match status" value="1"/>
</dbReference>
<gene>
    <name evidence="5" type="ORF">UFOVP1387_14</name>
</gene>
<evidence type="ECO:0000313" key="5">
    <source>
        <dbReference type="EMBL" id="CAB4203779.1"/>
    </source>
</evidence>
<keyword evidence="2" id="KW-1171">Viral genome ejection through host cell envelope</keyword>
<dbReference type="Gene3D" id="1.20.1270.210">
    <property type="match status" value="1"/>
</dbReference>
<keyword evidence="2" id="KW-1162">Viral penetration into host cytoplasm</keyword>
<name>A0A6J5S5K5_9CAUD</name>
<dbReference type="EMBL" id="LR797337">
    <property type="protein sequence ID" value="CAB4203779.1"/>
    <property type="molecule type" value="Genomic_DNA"/>
</dbReference>
<evidence type="ECO:0000256" key="3">
    <source>
        <dbReference type="ARBA" id="ARBA00023219"/>
    </source>
</evidence>
<keyword evidence="3" id="KW-0231">Viral genome packaging</keyword>
<evidence type="ECO:0000256" key="4">
    <source>
        <dbReference type="SAM" id="MobiDB-lite"/>
    </source>
</evidence>
<feature type="compositionally biased region" description="Polar residues" evidence="4">
    <location>
        <begin position="385"/>
        <end position="398"/>
    </location>
</feature>
<keyword evidence="1" id="KW-1188">Viral release from host cell</keyword>
<dbReference type="Gene3D" id="3.30.1120.70">
    <property type="match status" value="1"/>
</dbReference>
<dbReference type="Pfam" id="PF04860">
    <property type="entry name" value="Phage_portal"/>
    <property type="match status" value="1"/>
</dbReference>
<proteinExistence type="predicted"/>
<accession>A0A6J5S5K5</accession>
<dbReference type="InterPro" id="IPR006944">
    <property type="entry name" value="Phage/GTA_portal"/>
</dbReference>
<organism evidence="5">
    <name type="scientific">uncultured Caudovirales phage</name>
    <dbReference type="NCBI Taxonomy" id="2100421"/>
    <lineage>
        <taxon>Viruses</taxon>
        <taxon>Duplodnaviria</taxon>
        <taxon>Heunggongvirae</taxon>
        <taxon>Uroviricota</taxon>
        <taxon>Caudoviricetes</taxon>
        <taxon>Peduoviridae</taxon>
        <taxon>Maltschvirus</taxon>
        <taxon>Maltschvirus maltsch</taxon>
    </lineage>
</organism>
<feature type="region of interest" description="Disordered" evidence="4">
    <location>
        <begin position="347"/>
        <end position="368"/>
    </location>
</feature>